<reference evidence="1" key="1">
    <citation type="journal article" date="2014" name="Int. J. Syst. Evol. Microbiol.">
        <title>Complete genome sequence of Corynebacterium casei LMG S-19264T (=DSM 44701T), isolated from a smear-ripened cheese.</title>
        <authorList>
            <consortium name="US DOE Joint Genome Institute (JGI-PGF)"/>
            <person name="Walter F."/>
            <person name="Albersmeier A."/>
            <person name="Kalinowski J."/>
            <person name="Ruckert C."/>
        </authorList>
    </citation>
    <scope>NUCLEOTIDE SEQUENCE</scope>
    <source>
        <strain evidence="1">JCM 31311</strain>
    </source>
</reference>
<organism evidence="1 2">
    <name type="scientific">Deinococcus ruber</name>
    <dbReference type="NCBI Taxonomy" id="1848197"/>
    <lineage>
        <taxon>Bacteria</taxon>
        <taxon>Thermotogati</taxon>
        <taxon>Deinococcota</taxon>
        <taxon>Deinococci</taxon>
        <taxon>Deinococcales</taxon>
        <taxon>Deinococcaceae</taxon>
        <taxon>Deinococcus</taxon>
    </lineage>
</organism>
<protein>
    <submittedName>
        <fullName evidence="1">Uncharacterized protein</fullName>
    </submittedName>
</protein>
<dbReference type="EMBL" id="BMQL01000011">
    <property type="protein sequence ID" value="GGR09874.1"/>
    <property type="molecule type" value="Genomic_DNA"/>
</dbReference>
<sequence>MLPLVGREMPHAHVPLCDLQDLGIAVRGALHLKPLTQALEQTNWQAECSNHP</sequence>
<comment type="caution">
    <text evidence="1">The sequence shown here is derived from an EMBL/GenBank/DDBJ whole genome shotgun (WGS) entry which is preliminary data.</text>
</comment>
<reference evidence="1" key="2">
    <citation type="submission" date="2020-09" db="EMBL/GenBank/DDBJ databases">
        <authorList>
            <person name="Sun Q."/>
            <person name="Ohkuma M."/>
        </authorList>
    </citation>
    <scope>NUCLEOTIDE SEQUENCE</scope>
    <source>
        <strain evidence="1">JCM 31311</strain>
    </source>
</reference>
<dbReference type="Proteomes" id="UP000603865">
    <property type="component" value="Unassembled WGS sequence"/>
</dbReference>
<name>A0A918F5I6_9DEIO</name>
<dbReference type="AlphaFoldDB" id="A0A918F5I6"/>
<evidence type="ECO:0000313" key="2">
    <source>
        <dbReference type="Proteomes" id="UP000603865"/>
    </source>
</evidence>
<evidence type="ECO:0000313" key="1">
    <source>
        <dbReference type="EMBL" id="GGR09874.1"/>
    </source>
</evidence>
<keyword evidence="2" id="KW-1185">Reference proteome</keyword>
<gene>
    <name evidence="1" type="ORF">GCM10008957_23300</name>
</gene>
<accession>A0A918F5I6</accession>
<proteinExistence type="predicted"/>